<accession>A0A106BXJ6</accession>
<evidence type="ECO:0000313" key="2">
    <source>
        <dbReference type="EMBL" id="KVX00447.1"/>
    </source>
</evidence>
<organism evidence="2">
    <name type="scientific">Shewanella frigidimarina</name>
    <dbReference type="NCBI Taxonomy" id="56812"/>
    <lineage>
        <taxon>Bacteria</taxon>
        <taxon>Pseudomonadati</taxon>
        <taxon>Pseudomonadota</taxon>
        <taxon>Gammaproteobacteria</taxon>
        <taxon>Alteromonadales</taxon>
        <taxon>Shewanellaceae</taxon>
        <taxon>Shewanella</taxon>
    </lineage>
</organism>
<proteinExistence type="predicted"/>
<dbReference type="Proteomes" id="UP000055702">
    <property type="component" value="Unassembled WGS sequence"/>
</dbReference>
<gene>
    <name evidence="2" type="ORF">AWJ07_20660</name>
</gene>
<name>A0A106BXJ6_SHEFR</name>
<evidence type="ECO:0000313" key="3">
    <source>
        <dbReference type="Proteomes" id="UP000055702"/>
    </source>
</evidence>
<evidence type="ECO:0000259" key="1">
    <source>
        <dbReference type="Pfam" id="PF13391"/>
    </source>
</evidence>
<sequence length="291" mass="33678">MYEINDGYNIQLKELKESNPKLASLFESVGQFLDNDFNWEKQSAVSQAKKPKYRLTLNDNVSLRPNVTIIPYKNHVQIKVGYLQDDEKRLENLLPKYFVKIIFKDRYGNDTPALAFNVKDIEQLKLIRGMNIEGYFSPKLTSNYNKKVEESERNDEESERSDKTFNDEMQLVAIKTRKGQPYLRKILLDKYKSTCIVTGCKIESLLEAAHILPHSENGSYNFDNGLLLRSDIHNLFDSNLLSINSDGVLYISNGCHGSEYEKYNNIKVLEVDSDVLRINLGNRFKKFIINN</sequence>
<dbReference type="RefSeq" id="WP_059747189.1">
    <property type="nucleotide sequence ID" value="NZ_LRDC01000047.1"/>
</dbReference>
<comment type="caution">
    <text evidence="2">The sequence shown here is derived from an EMBL/GenBank/DDBJ whole genome shotgun (WGS) entry which is preliminary data.</text>
</comment>
<dbReference type="InterPro" id="IPR003615">
    <property type="entry name" value="HNH_nuc"/>
</dbReference>
<reference evidence="2 3" key="1">
    <citation type="submission" date="2016-01" db="EMBL/GenBank/DDBJ databases">
        <title>Draft genome of the antarctic isolate Shewanella frigidimarina Ag06-30.</title>
        <authorList>
            <person name="Parmeciano Di Noto G."/>
            <person name="Vazquez S."/>
            <person name="Mac Cormack W."/>
            <person name="Iriarte A."/>
            <person name="Quiroga C."/>
        </authorList>
    </citation>
    <scope>NUCLEOTIDE SEQUENCE [LARGE SCALE GENOMIC DNA]</scope>
    <source>
        <strain evidence="2 3">Ag06-30</strain>
    </source>
</reference>
<feature type="domain" description="HNH nuclease" evidence="1">
    <location>
        <begin position="195"/>
        <end position="244"/>
    </location>
</feature>
<dbReference type="Pfam" id="PF13391">
    <property type="entry name" value="HNH_2"/>
    <property type="match status" value="1"/>
</dbReference>
<protein>
    <recommendedName>
        <fullName evidence="1">HNH nuclease domain-containing protein</fullName>
    </recommendedName>
</protein>
<dbReference type="AlphaFoldDB" id="A0A106BXJ6"/>
<dbReference type="EMBL" id="LRDC01000047">
    <property type="protein sequence ID" value="KVX00447.1"/>
    <property type="molecule type" value="Genomic_DNA"/>
</dbReference>